<dbReference type="InterPro" id="IPR000225">
    <property type="entry name" value="Armadillo"/>
</dbReference>
<dbReference type="RefSeq" id="XP_024366131.1">
    <property type="nucleotide sequence ID" value="XM_024510363.2"/>
</dbReference>
<feature type="region of interest" description="Disordered" evidence="1">
    <location>
        <begin position="107"/>
        <end position="135"/>
    </location>
</feature>
<accession>A0A7I4FIN0</accession>
<dbReference type="PANTHER" id="PTHR47873:SF1">
    <property type="entry name" value="ARM REPEAT SUPERFAMILY PROTEIN"/>
    <property type="match status" value="1"/>
</dbReference>
<dbReference type="PANTHER" id="PTHR47873">
    <property type="entry name" value="ARM REPEAT SUPERFAMILY PROTEIN"/>
    <property type="match status" value="1"/>
</dbReference>
<dbReference type="SMART" id="SM00185">
    <property type="entry name" value="ARM"/>
    <property type="match status" value="3"/>
</dbReference>
<reference evidence="3 4" key="2">
    <citation type="journal article" date="2018" name="Plant J.">
        <title>The Physcomitrella patens chromosome-scale assembly reveals moss genome structure and evolution.</title>
        <authorList>
            <person name="Lang D."/>
            <person name="Ullrich K.K."/>
            <person name="Murat F."/>
            <person name="Fuchs J."/>
            <person name="Jenkins J."/>
            <person name="Haas F.B."/>
            <person name="Piednoel M."/>
            <person name="Gundlach H."/>
            <person name="Van Bel M."/>
            <person name="Meyberg R."/>
            <person name="Vives C."/>
            <person name="Morata J."/>
            <person name="Symeonidi A."/>
            <person name="Hiss M."/>
            <person name="Muchero W."/>
            <person name="Kamisugi Y."/>
            <person name="Saleh O."/>
            <person name="Blanc G."/>
            <person name="Decker E.L."/>
            <person name="van Gessel N."/>
            <person name="Grimwood J."/>
            <person name="Hayes R.D."/>
            <person name="Graham S.W."/>
            <person name="Gunter L.E."/>
            <person name="McDaniel S.F."/>
            <person name="Hoernstein S.N.W."/>
            <person name="Larsson A."/>
            <person name="Li F.W."/>
            <person name="Perroud P.F."/>
            <person name="Phillips J."/>
            <person name="Ranjan P."/>
            <person name="Rokshar D.S."/>
            <person name="Rothfels C.J."/>
            <person name="Schneider L."/>
            <person name="Shu S."/>
            <person name="Stevenson D.W."/>
            <person name="Thummler F."/>
            <person name="Tillich M."/>
            <person name="Villarreal Aguilar J.C."/>
            <person name="Widiez T."/>
            <person name="Wong G.K."/>
            <person name="Wymore A."/>
            <person name="Zhang Y."/>
            <person name="Zimmer A.D."/>
            <person name="Quatrano R.S."/>
            <person name="Mayer K.F.X."/>
            <person name="Goodstein D."/>
            <person name="Casacuberta J.M."/>
            <person name="Vandepoele K."/>
            <person name="Reski R."/>
            <person name="Cuming A.C."/>
            <person name="Tuskan G.A."/>
            <person name="Maumus F."/>
            <person name="Salse J."/>
            <person name="Schmutz J."/>
            <person name="Rensing S.A."/>
        </authorList>
    </citation>
    <scope>NUCLEOTIDE SEQUENCE [LARGE SCALE GENOMIC DNA]</scope>
    <source>
        <strain evidence="3 4">cv. Gransden 2004</strain>
    </source>
</reference>
<dbReference type="Pfam" id="PF25598">
    <property type="entry name" value="ARM_PUB"/>
    <property type="match status" value="1"/>
</dbReference>
<reference evidence="3" key="3">
    <citation type="submission" date="2020-12" db="UniProtKB">
        <authorList>
            <consortium name="EnsemblPlants"/>
        </authorList>
    </citation>
    <scope>IDENTIFICATION</scope>
</reference>
<dbReference type="OMA" id="RENACVI"/>
<keyword evidence="4" id="KW-1185">Reference proteome</keyword>
<proteinExistence type="predicted"/>
<dbReference type="Gene3D" id="1.25.10.10">
    <property type="entry name" value="Leucine-rich Repeat Variant"/>
    <property type="match status" value="2"/>
</dbReference>
<dbReference type="AlphaFoldDB" id="A0A7I4FIN0"/>
<sequence length="471" mass="50604">MLPRLRFYDIRISRCMLAHQFGDEESGGMRNQKQNARLQQAKGQLFICGIFGNCASSVLSPRTPPGSADHGQKTAFVWAANDCNVPQKQQGGDVYRRCERSEVDIPLSGFVPGSPSASEGDNASSSASDRTSDQCSVHARSSIASDASDLRGSDLEELLAEIKVGNCSKMTISSLNNVLGKNCQSSRDLIRSSGVISSLIALLVSSNLAETEGTGGARVLGDDNHAPSLLEESLAALSVLSEEESTTQQMTTPEFLTVVMWHIRKGRKLARENACVILERLSLKEGFKETMGASPGVLEGLNSILLHEKHLKLVKLATRTLLALCLLRENRLRAAEAGAVASILEMLPLARSAVAEKALATLELLSTTEEGKAAIIDHALAVPVLVELILKVSDRGTEYAAGTLSAICSDNLAMQEAAVEHGAPTKLLLLIQSDCTARAKRKANQLLKVLHKLWMQNPCNPDSGVTKAIHY</sequence>
<dbReference type="SUPFAM" id="SSF48371">
    <property type="entry name" value="ARM repeat"/>
    <property type="match status" value="1"/>
</dbReference>
<organism evidence="3 4">
    <name type="scientific">Physcomitrium patens</name>
    <name type="common">Spreading-leaved earth moss</name>
    <name type="synonym">Physcomitrella patens</name>
    <dbReference type="NCBI Taxonomy" id="3218"/>
    <lineage>
        <taxon>Eukaryota</taxon>
        <taxon>Viridiplantae</taxon>
        <taxon>Streptophyta</taxon>
        <taxon>Embryophyta</taxon>
        <taxon>Bryophyta</taxon>
        <taxon>Bryophytina</taxon>
        <taxon>Bryopsida</taxon>
        <taxon>Funariidae</taxon>
        <taxon>Funariales</taxon>
        <taxon>Funariaceae</taxon>
        <taxon>Physcomitrium</taxon>
    </lineage>
</organism>
<dbReference type="InterPro" id="IPR016024">
    <property type="entry name" value="ARM-type_fold"/>
</dbReference>
<dbReference type="InterPro" id="IPR011989">
    <property type="entry name" value="ARM-like"/>
</dbReference>
<feature type="compositionally biased region" description="Polar residues" evidence="1">
    <location>
        <begin position="115"/>
        <end position="135"/>
    </location>
</feature>
<dbReference type="EMBL" id="ABEU02000026">
    <property type="status" value="NOT_ANNOTATED_CDS"/>
    <property type="molecule type" value="Genomic_DNA"/>
</dbReference>
<dbReference type="Proteomes" id="UP000006727">
    <property type="component" value="Chromosome 26"/>
</dbReference>
<gene>
    <name evidence="3" type="primary">LOC112277718</name>
</gene>
<dbReference type="InterPro" id="IPR058678">
    <property type="entry name" value="ARM_PUB"/>
</dbReference>
<dbReference type="GeneID" id="112277718"/>
<protein>
    <recommendedName>
        <fullName evidence="2">U-box domain-containing protein</fullName>
    </recommendedName>
</protein>
<feature type="domain" description="U-box" evidence="2">
    <location>
        <begin position="178"/>
        <end position="467"/>
    </location>
</feature>
<dbReference type="EnsemblPlants" id="Pp3c26_12730V3.2">
    <property type="protein sequence ID" value="Pp3c26_12730V3.2"/>
    <property type="gene ID" value="Pp3c26_12730"/>
</dbReference>
<evidence type="ECO:0000313" key="3">
    <source>
        <dbReference type="EnsemblPlants" id="Pp3c26_12730V3.2"/>
    </source>
</evidence>
<dbReference type="InParanoid" id="A0A7I4FIN0"/>
<dbReference type="KEGG" id="ppp:112277718"/>
<evidence type="ECO:0000313" key="4">
    <source>
        <dbReference type="Proteomes" id="UP000006727"/>
    </source>
</evidence>
<dbReference type="Gramene" id="Pp3c26_12730V3.2">
    <property type="protein sequence ID" value="Pp3c26_12730V3.2"/>
    <property type="gene ID" value="Pp3c26_12730"/>
</dbReference>
<name>A0A7I4FIN0_PHYPA</name>
<dbReference type="OrthoDB" id="10064100at2759"/>
<evidence type="ECO:0000256" key="1">
    <source>
        <dbReference type="SAM" id="MobiDB-lite"/>
    </source>
</evidence>
<reference evidence="3 4" key="1">
    <citation type="journal article" date="2008" name="Science">
        <title>The Physcomitrella genome reveals evolutionary insights into the conquest of land by plants.</title>
        <authorList>
            <person name="Rensing S."/>
            <person name="Lang D."/>
            <person name="Zimmer A."/>
            <person name="Terry A."/>
            <person name="Salamov A."/>
            <person name="Shapiro H."/>
            <person name="Nishiyama T."/>
            <person name="Perroud P.-F."/>
            <person name="Lindquist E."/>
            <person name="Kamisugi Y."/>
            <person name="Tanahashi T."/>
            <person name="Sakakibara K."/>
            <person name="Fujita T."/>
            <person name="Oishi K."/>
            <person name="Shin-I T."/>
            <person name="Kuroki Y."/>
            <person name="Toyoda A."/>
            <person name="Suzuki Y."/>
            <person name="Hashimoto A."/>
            <person name="Yamaguchi K."/>
            <person name="Sugano A."/>
            <person name="Kohara Y."/>
            <person name="Fujiyama A."/>
            <person name="Anterola A."/>
            <person name="Aoki S."/>
            <person name="Ashton N."/>
            <person name="Barbazuk W.B."/>
            <person name="Barker E."/>
            <person name="Bennetzen J."/>
            <person name="Bezanilla M."/>
            <person name="Blankenship R."/>
            <person name="Cho S.H."/>
            <person name="Dutcher S."/>
            <person name="Estelle M."/>
            <person name="Fawcett J.A."/>
            <person name="Gundlach H."/>
            <person name="Hanada K."/>
            <person name="Heyl A."/>
            <person name="Hicks K.A."/>
            <person name="Hugh J."/>
            <person name="Lohr M."/>
            <person name="Mayer K."/>
            <person name="Melkozernov A."/>
            <person name="Murata T."/>
            <person name="Nelson D."/>
            <person name="Pils B."/>
            <person name="Prigge M."/>
            <person name="Reiss B."/>
            <person name="Renner T."/>
            <person name="Rombauts S."/>
            <person name="Rushton P."/>
            <person name="Sanderfoot A."/>
            <person name="Schween G."/>
            <person name="Shiu S.-H."/>
            <person name="Stueber K."/>
            <person name="Theodoulou F.L."/>
            <person name="Tu H."/>
            <person name="Van de Peer Y."/>
            <person name="Verrier P.J."/>
            <person name="Waters E."/>
            <person name="Wood A."/>
            <person name="Yang L."/>
            <person name="Cove D."/>
            <person name="Cuming A."/>
            <person name="Hasebe M."/>
            <person name="Lucas S."/>
            <person name="Mishler D.B."/>
            <person name="Reski R."/>
            <person name="Grigoriev I."/>
            <person name="Quatrano R.S."/>
            <person name="Boore J.L."/>
        </authorList>
    </citation>
    <scope>NUCLEOTIDE SEQUENCE [LARGE SCALE GENOMIC DNA]</scope>
    <source>
        <strain evidence="3 4">cv. Gransden 2004</strain>
    </source>
</reference>
<evidence type="ECO:0000259" key="2">
    <source>
        <dbReference type="Pfam" id="PF25598"/>
    </source>
</evidence>